<reference evidence="1 2" key="1">
    <citation type="submission" date="2020-04" db="EMBL/GenBank/DDBJ databases">
        <title>Whole genome sequencing of clinical and environmental type strains of Ochrobactrum.</title>
        <authorList>
            <person name="Dharne M."/>
        </authorList>
    </citation>
    <scope>NUCLEOTIDE SEQUENCE [LARGE SCALE GENOMIC DNA]</scope>
    <source>
        <strain evidence="1 2">DSM 13340</strain>
    </source>
</reference>
<dbReference type="Proteomes" id="UP000558475">
    <property type="component" value="Unassembled WGS sequence"/>
</dbReference>
<protein>
    <submittedName>
        <fullName evidence="1">Uncharacterized protein</fullName>
    </submittedName>
</protein>
<organism evidence="1 2">
    <name type="scientific">Brucella tritici</name>
    <dbReference type="NCBI Taxonomy" id="94626"/>
    <lineage>
        <taxon>Bacteria</taxon>
        <taxon>Pseudomonadati</taxon>
        <taxon>Pseudomonadota</taxon>
        <taxon>Alphaproteobacteria</taxon>
        <taxon>Hyphomicrobiales</taxon>
        <taxon>Brucellaceae</taxon>
        <taxon>Brucella/Ochrobactrum group</taxon>
        <taxon>Brucella</taxon>
    </lineage>
</organism>
<evidence type="ECO:0000313" key="2">
    <source>
        <dbReference type="Proteomes" id="UP000558475"/>
    </source>
</evidence>
<sequence>MKANGGRILDEEICAHGEVKQTAEFLNVDFVWPSGSKTVISISKSSFNIDGASANRRVEGTDTVCMQTEETKTGSERLSLSENDKSIFLSDHITPYDNRVKCD</sequence>
<gene>
    <name evidence="1" type="ORF">HGG76_27330</name>
</gene>
<accession>A0A7X6FSU1</accession>
<dbReference type="EMBL" id="JAAXZB010000005">
    <property type="protein sequence ID" value="NKW11315.1"/>
    <property type="molecule type" value="Genomic_DNA"/>
</dbReference>
<name>A0A7X6FSU1_9HYPH</name>
<comment type="caution">
    <text evidence="1">The sequence shown here is derived from an EMBL/GenBank/DDBJ whole genome shotgun (WGS) entry which is preliminary data.</text>
</comment>
<proteinExistence type="predicted"/>
<evidence type="ECO:0000313" key="1">
    <source>
        <dbReference type="EMBL" id="NKW11315.1"/>
    </source>
</evidence>
<dbReference type="AlphaFoldDB" id="A0A7X6FSU1"/>